<dbReference type="InterPro" id="IPR036097">
    <property type="entry name" value="HisK_dim/P_sf"/>
</dbReference>
<evidence type="ECO:0000313" key="13">
    <source>
        <dbReference type="EMBL" id="MBK8572239.1"/>
    </source>
</evidence>
<keyword evidence="4" id="KW-0808">Transferase</keyword>
<dbReference type="InterPro" id="IPR004358">
    <property type="entry name" value="Sig_transdc_His_kin-like_C"/>
</dbReference>
<dbReference type="Pfam" id="PF02518">
    <property type="entry name" value="HATPase_c"/>
    <property type="match status" value="1"/>
</dbReference>
<keyword evidence="10" id="KW-1133">Transmembrane helix</keyword>
<evidence type="ECO:0000256" key="9">
    <source>
        <dbReference type="PROSITE-ProRule" id="PRU00169"/>
    </source>
</evidence>
<sequence>MIPLRRLLARQLLSIQIPLVAILLGLVWWGARTLLLGQAQRDGEARLRIAVQAMDRRLAVVERSGSLVHGYWTQGRLPFDSPEANASLLMPWLHSQEDFRLLNFLDEEGHSLLLMQGKDGWHGRVIREVSPGRFQLGWQKAGALGLEPPAPGAYRDLNGYDPRSRPWYQEARKLEAPRWSVPYRLGAPENRLVMTWLVPLREPGRPLEGALGLDLVAEDLQDFLELLRPTQGSRLWLLDQNGQVLSNAHGSQPMVALPPPGPASATLGGLRHRILRSDLPRHPGTQWHMVMAIPEGDLLATVRWKLLGFTGAAFLVMLLPILWGLRVGRRLSDDIQDLAKAAGEVGAGVAPHRPTNEVLEFQVVGQALQWAHAEIRERHALQEQLQHSQRLETLGTLAGGIAHDVNNHLSAILGQMHLVREALPEGHPAHQRIILAESSATSCARTTRTLLAFSRHGNPDLRPLDLHELVSAAVDLLGCILGGLIQVSAELESGPATIQGDRLQLEQVLMNLAVNARDAMPQGGRLTLRTRRTGDGRIELAVEDTGQGIPEEALPRIFEPFFTTKAVGQGTGLGLSMVHGIVQTHGGTLTVDSQVGIGTRFTLSLPLAESGAPDTLPLQPESNPTECLLGLRILVAEDEAFLLDMLESALAAAGAHVSRAASGDRAWEVFQSQAFDLVLSDQRMPGCTGVELFQRIRRSGSRVPFILASGQSLEDFQAAFAADARAHLLSKPFAIDDLLTLIRGLTAH</sequence>
<dbReference type="GO" id="GO:0000155">
    <property type="term" value="F:phosphorelay sensor kinase activity"/>
    <property type="evidence" value="ECO:0007669"/>
    <property type="project" value="InterPro"/>
</dbReference>
<proteinExistence type="predicted"/>
<dbReference type="EMBL" id="JADKCH010000004">
    <property type="protein sequence ID" value="MBK8572239.1"/>
    <property type="molecule type" value="Genomic_DNA"/>
</dbReference>
<dbReference type="Gene3D" id="1.10.287.130">
    <property type="match status" value="1"/>
</dbReference>
<dbReference type="SUPFAM" id="SSF55874">
    <property type="entry name" value="ATPase domain of HSP90 chaperone/DNA topoisomerase II/histidine kinase"/>
    <property type="match status" value="1"/>
</dbReference>
<keyword evidence="5" id="KW-0547">Nucleotide-binding</keyword>
<dbReference type="Pfam" id="PF00072">
    <property type="entry name" value="Response_reg"/>
    <property type="match status" value="1"/>
</dbReference>
<dbReference type="InterPro" id="IPR011006">
    <property type="entry name" value="CheY-like_superfamily"/>
</dbReference>
<dbReference type="InterPro" id="IPR036890">
    <property type="entry name" value="HATPase_C_sf"/>
</dbReference>
<evidence type="ECO:0000259" key="11">
    <source>
        <dbReference type="PROSITE" id="PS50109"/>
    </source>
</evidence>
<dbReference type="AlphaFoldDB" id="A0A936K5W5"/>
<keyword evidence="8" id="KW-0902">Two-component regulatory system</keyword>
<dbReference type="SMART" id="SM00387">
    <property type="entry name" value="HATPase_c"/>
    <property type="match status" value="1"/>
</dbReference>
<dbReference type="PANTHER" id="PTHR43065">
    <property type="entry name" value="SENSOR HISTIDINE KINASE"/>
    <property type="match status" value="1"/>
</dbReference>
<gene>
    <name evidence="13" type="ORF">IPN91_06230</name>
</gene>
<dbReference type="SUPFAM" id="SSF52172">
    <property type="entry name" value="CheY-like"/>
    <property type="match status" value="1"/>
</dbReference>
<evidence type="ECO:0000256" key="6">
    <source>
        <dbReference type="ARBA" id="ARBA00022777"/>
    </source>
</evidence>
<keyword evidence="10" id="KW-0812">Transmembrane</keyword>
<evidence type="ECO:0000256" key="7">
    <source>
        <dbReference type="ARBA" id="ARBA00022840"/>
    </source>
</evidence>
<evidence type="ECO:0000256" key="10">
    <source>
        <dbReference type="SAM" id="Phobius"/>
    </source>
</evidence>
<protein>
    <recommendedName>
        <fullName evidence="2">histidine kinase</fullName>
        <ecNumber evidence="2">2.7.13.3</ecNumber>
    </recommendedName>
</protein>
<dbReference type="Proteomes" id="UP000709959">
    <property type="component" value="Unassembled WGS sequence"/>
</dbReference>
<dbReference type="PANTHER" id="PTHR43065:SF46">
    <property type="entry name" value="C4-DICARBOXYLATE TRANSPORT SENSOR PROTEIN DCTB"/>
    <property type="match status" value="1"/>
</dbReference>
<comment type="caution">
    <text evidence="13">The sequence shown here is derived from an EMBL/GenBank/DDBJ whole genome shotgun (WGS) entry which is preliminary data.</text>
</comment>
<dbReference type="SUPFAM" id="SSF47384">
    <property type="entry name" value="Homodimeric domain of signal transducing histidine kinase"/>
    <property type="match status" value="1"/>
</dbReference>
<dbReference type="InterPro" id="IPR003594">
    <property type="entry name" value="HATPase_dom"/>
</dbReference>
<feature type="transmembrane region" description="Helical" evidence="10">
    <location>
        <begin position="12"/>
        <end position="31"/>
    </location>
</feature>
<accession>A0A936K5W5</accession>
<keyword evidence="3 9" id="KW-0597">Phosphoprotein</keyword>
<feature type="domain" description="Histidine kinase" evidence="11">
    <location>
        <begin position="400"/>
        <end position="609"/>
    </location>
</feature>
<evidence type="ECO:0000256" key="2">
    <source>
        <dbReference type="ARBA" id="ARBA00012438"/>
    </source>
</evidence>
<keyword evidence="7" id="KW-0067">ATP-binding</keyword>
<evidence type="ECO:0000256" key="8">
    <source>
        <dbReference type="ARBA" id="ARBA00023012"/>
    </source>
</evidence>
<evidence type="ECO:0000256" key="4">
    <source>
        <dbReference type="ARBA" id="ARBA00022679"/>
    </source>
</evidence>
<evidence type="ECO:0000256" key="3">
    <source>
        <dbReference type="ARBA" id="ARBA00022553"/>
    </source>
</evidence>
<dbReference type="GO" id="GO:0005524">
    <property type="term" value="F:ATP binding"/>
    <property type="evidence" value="ECO:0007669"/>
    <property type="project" value="UniProtKB-KW"/>
</dbReference>
<keyword evidence="6" id="KW-0418">Kinase</keyword>
<dbReference type="PROSITE" id="PS50110">
    <property type="entry name" value="RESPONSE_REGULATORY"/>
    <property type="match status" value="1"/>
</dbReference>
<dbReference type="CDD" id="cd00156">
    <property type="entry name" value="REC"/>
    <property type="match status" value="1"/>
</dbReference>
<feature type="modified residue" description="4-aspartylphosphate" evidence="9">
    <location>
        <position position="681"/>
    </location>
</feature>
<dbReference type="SMART" id="SM00448">
    <property type="entry name" value="REC"/>
    <property type="match status" value="1"/>
</dbReference>
<dbReference type="EC" id="2.7.13.3" evidence="2"/>
<dbReference type="Gene3D" id="3.30.450.20">
    <property type="entry name" value="PAS domain"/>
    <property type="match status" value="1"/>
</dbReference>
<dbReference type="CDD" id="cd00082">
    <property type="entry name" value="HisKA"/>
    <property type="match status" value="1"/>
</dbReference>
<evidence type="ECO:0000313" key="14">
    <source>
        <dbReference type="Proteomes" id="UP000709959"/>
    </source>
</evidence>
<evidence type="ECO:0000259" key="12">
    <source>
        <dbReference type="PROSITE" id="PS50110"/>
    </source>
</evidence>
<dbReference type="Gene3D" id="3.40.50.2300">
    <property type="match status" value="1"/>
</dbReference>
<dbReference type="InterPro" id="IPR005467">
    <property type="entry name" value="His_kinase_dom"/>
</dbReference>
<keyword evidence="10" id="KW-0472">Membrane</keyword>
<dbReference type="InterPro" id="IPR003661">
    <property type="entry name" value="HisK_dim/P_dom"/>
</dbReference>
<feature type="domain" description="Response regulatory" evidence="12">
    <location>
        <begin position="632"/>
        <end position="746"/>
    </location>
</feature>
<reference evidence="13 14" key="1">
    <citation type="submission" date="2020-10" db="EMBL/GenBank/DDBJ databases">
        <title>Connecting structure to function with the recovery of over 1000 high-quality activated sludge metagenome-assembled genomes encoding full-length rRNA genes using long-read sequencing.</title>
        <authorList>
            <person name="Singleton C.M."/>
            <person name="Petriglieri F."/>
            <person name="Kristensen J.M."/>
            <person name="Kirkegaard R.H."/>
            <person name="Michaelsen T.Y."/>
            <person name="Andersen M.H."/>
            <person name="Karst S.M."/>
            <person name="Dueholm M.S."/>
            <person name="Nielsen P.H."/>
            <person name="Albertsen M."/>
        </authorList>
    </citation>
    <scope>NUCLEOTIDE SEQUENCE [LARGE SCALE GENOMIC DNA]</scope>
    <source>
        <strain evidence="13">OdNE_18-Q3-R46-58_MAXAC.008</strain>
    </source>
</reference>
<comment type="catalytic activity">
    <reaction evidence="1">
        <text>ATP + protein L-histidine = ADP + protein N-phospho-L-histidine.</text>
        <dbReference type="EC" id="2.7.13.3"/>
    </reaction>
</comment>
<name>A0A936K5W5_9BACT</name>
<organism evidence="13 14">
    <name type="scientific">Candidatus Geothrix odensensis</name>
    <dbReference type="NCBI Taxonomy" id="2954440"/>
    <lineage>
        <taxon>Bacteria</taxon>
        <taxon>Pseudomonadati</taxon>
        <taxon>Acidobacteriota</taxon>
        <taxon>Holophagae</taxon>
        <taxon>Holophagales</taxon>
        <taxon>Holophagaceae</taxon>
        <taxon>Geothrix</taxon>
    </lineage>
</organism>
<dbReference type="PRINTS" id="PR00344">
    <property type="entry name" value="BCTRLSENSOR"/>
</dbReference>
<dbReference type="InterPro" id="IPR001789">
    <property type="entry name" value="Sig_transdc_resp-reg_receiver"/>
</dbReference>
<dbReference type="PROSITE" id="PS50109">
    <property type="entry name" value="HIS_KIN"/>
    <property type="match status" value="1"/>
</dbReference>
<evidence type="ECO:0000256" key="1">
    <source>
        <dbReference type="ARBA" id="ARBA00000085"/>
    </source>
</evidence>
<dbReference type="Gene3D" id="3.30.565.10">
    <property type="entry name" value="Histidine kinase-like ATPase, C-terminal domain"/>
    <property type="match status" value="1"/>
</dbReference>
<evidence type="ECO:0000256" key="5">
    <source>
        <dbReference type="ARBA" id="ARBA00022741"/>
    </source>
</evidence>